<name>A0ABY7YDT4_9XANT</name>
<organism evidence="1 2">
    <name type="scientific">Xanthomonas cucurbitae</name>
    <dbReference type="NCBI Taxonomy" id="56453"/>
    <lineage>
        <taxon>Bacteria</taxon>
        <taxon>Pseudomonadati</taxon>
        <taxon>Pseudomonadota</taxon>
        <taxon>Gammaproteobacteria</taxon>
        <taxon>Lysobacterales</taxon>
        <taxon>Lysobacteraceae</taxon>
        <taxon>Xanthomonas</taxon>
    </lineage>
</organism>
<evidence type="ECO:0000313" key="2">
    <source>
        <dbReference type="Proteomes" id="UP001214201"/>
    </source>
</evidence>
<keyword evidence="2" id="KW-1185">Reference proteome</keyword>
<gene>
    <name evidence="1" type="ORF">K6978_01800</name>
</gene>
<reference evidence="1 2" key="1">
    <citation type="submission" date="2021-08" db="EMBL/GenBank/DDBJ databases">
        <title>Genome sequences of Xanthomonas cucurbitae isolates from 5 Midwestern US states.</title>
        <authorList>
            <person name="Hind S.R."/>
        </authorList>
    </citation>
    <scope>NUCLEOTIDE SEQUENCE [LARGE SCALE GENOMIC DNA]</scope>
    <source>
        <strain evidence="1 2">OH_261</strain>
    </source>
</reference>
<sequence>MMAWIGHAFEDNLTRKRERIEMLLLLHALAMFVSWLAGTAAEAINAQDNLNPYPTSRRLYSLVRLATSPRF</sequence>
<proteinExistence type="predicted"/>
<protein>
    <recommendedName>
        <fullName evidence="3">Transposase</fullName>
    </recommendedName>
</protein>
<dbReference type="Proteomes" id="UP001214201">
    <property type="component" value="Chromosome"/>
</dbReference>
<evidence type="ECO:0000313" key="1">
    <source>
        <dbReference type="EMBL" id="WDM71967.1"/>
    </source>
</evidence>
<dbReference type="EMBL" id="CP082214">
    <property type="protein sequence ID" value="WDM71967.1"/>
    <property type="molecule type" value="Genomic_DNA"/>
</dbReference>
<evidence type="ECO:0008006" key="3">
    <source>
        <dbReference type="Google" id="ProtNLM"/>
    </source>
</evidence>
<dbReference type="RefSeq" id="WP_146090368.1">
    <property type="nucleotide sequence ID" value="NZ_CP033326.1"/>
</dbReference>
<accession>A0ABY7YDT4</accession>